<accession>A0A3N1DCQ4</accession>
<keyword evidence="3" id="KW-1185">Reference proteome</keyword>
<reference evidence="2 3" key="1">
    <citation type="submission" date="2018-11" db="EMBL/GenBank/DDBJ databases">
        <title>Sequencing the genomes of 1000 actinobacteria strains.</title>
        <authorList>
            <person name="Klenk H.-P."/>
        </authorList>
    </citation>
    <scope>NUCLEOTIDE SEQUENCE [LARGE SCALE GENOMIC DNA]</scope>
    <source>
        <strain evidence="2 3">DSM 44254</strain>
    </source>
</reference>
<evidence type="ECO:0000313" key="2">
    <source>
        <dbReference type="EMBL" id="ROO91293.1"/>
    </source>
</evidence>
<gene>
    <name evidence="2" type="ORF">EDD29_9046</name>
</gene>
<feature type="compositionally biased region" description="Basic and acidic residues" evidence="1">
    <location>
        <begin position="45"/>
        <end position="55"/>
    </location>
</feature>
<organism evidence="2 3">
    <name type="scientific">Actinocorallia herbida</name>
    <dbReference type="NCBI Taxonomy" id="58109"/>
    <lineage>
        <taxon>Bacteria</taxon>
        <taxon>Bacillati</taxon>
        <taxon>Actinomycetota</taxon>
        <taxon>Actinomycetes</taxon>
        <taxon>Streptosporangiales</taxon>
        <taxon>Thermomonosporaceae</taxon>
        <taxon>Actinocorallia</taxon>
    </lineage>
</organism>
<protein>
    <submittedName>
        <fullName evidence="2">Uncharacterized protein</fullName>
    </submittedName>
</protein>
<feature type="region of interest" description="Disordered" evidence="1">
    <location>
        <begin position="1"/>
        <end position="55"/>
    </location>
</feature>
<name>A0A3N1DCQ4_9ACTN</name>
<proteinExistence type="predicted"/>
<feature type="compositionally biased region" description="Basic residues" evidence="1">
    <location>
        <begin position="23"/>
        <end position="32"/>
    </location>
</feature>
<comment type="caution">
    <text evidence="2">The sequence shown here is derived from an EMBL/GenBank/DDBJ whole genome shotgun (WGS) entry which is preliminary data.</text>
</comment>
<dbReference type="AlphaFoldDB" id="A0A3N1DCQ4"/>
<evidence type="ECO:0000256" key="1">
    <source>
        <dbReference type="SAM" id="MobiDB-lite"/>
    </source>
</evidence>
<dbReference type="EMBL" id="RJKE01000001">
    <property type="protein sequence ID" value="ROO91293.1"/>
    <property type="molecule type" value="Genomic_DNA"/>
</dbReference>
<feature type="compositionally biased region" description="Low complexity" evidence="1">
    <location>
        <begin position="1"/>
        <end position="20"/>
    </location>
</feature>
<evidence type="ECO:0000313" key="3">
    <source>
        <dbReference type="Proteomes" id="UP000272400"/>
    </source>
</evidence>
<dbReference type="Proteomes" id="UP000272400">
    <property type="component" value="Unassembled WGS sequence"/>
</dbReference>
<sequence length="55" mass="5699">MSDETTPATTPDPGAAAPTPRRLAGKTRKRKSVPPILPGVEEAEDTVRDGVGETA</sequence>